<comment type="caution">
    <text evidence="2">The sequence shown here is derived from an EMBL/GenBank/DDBJ whole genome shotgun (WGS) entry which is preliminary data.</text>
</comment>
<dbReference type="Pfam" id="PF00004">
    <property type="entry name" value="AAA"/>
    <property type="match status" value="1"/>
</dbReference>
<evidence type="ECO:0000259" key="1">
    <source>
        <dbReference type="SMART" id="SM00464"/>
    </source>
</evidence>
<dbReference type="InterPro" id="IPR003111">
    <property type="entry name" value="Lon_prtase_N"/>
</dbReference>
<dbReference type="InterPro" id="IPR027065">
    <property type="entry name" value="Lon_Prtase"/>
</dbReference>
<dbReference type="GO" id="GO:0004176">
    <property type="term" value="F:ATP-dependent peptidase activity"/>
    <property type="evidence" value="ECO:0007669"/>
    <property type="project" value="InterPro"/>
</dbReference>
<evidence type="ECO:0000313" key="2">
    <source>
        <dbReference type="EMBL" id="CAG8553286.1"/>
    </source>
</evidence>
<keyword evidence="3" id="KW-1185">Reference proteome</keyword>
<feature type="domain" description="Lon N-terminal" evidence="1">
    <location>
        <begin position="169"/>
        <end position="365"/>
    </location>
</feature>
<dbReference type="Gene3D" id="1.20.58.1480">
    <property type="match status" value="1"/>
</dbReference>
<reference evidence="2" key="1">
    <citation type="submission" date="2021-06" db="EMBL/GenBank/DDBJ databases">
        <authorList>
            <person name="Kallberg Y."/>
            <person name="Tangrot J."/>
            <person name="Rosling A."/>
        </authorList>
    </citation>
    <scope>NUCLEOTIDE SEQUENCE</scope>
    <source>
        <strain evidence="2">IN212</strain>
    </source>
</reference>
<dbReference type="Gene3D" id="1.20.5.5270">
    <property type="match status" value="1"/>
</dbReference>
<dbReference type="Pfam" id="PF02190">
    <property type="entry name" value="LON_substr_bdg"/>
    <property type="match status" value="1"/>
</dbReference>
<dbReference type="GO" id="GO:0006515">
    <property type="term" value="P:protein quality control for misfolded or incompletely synthesized proteins"/>
    <property type="evidence" value="ECO:0007669"/>
    <property type="project" value="TreeGrafter"/>
</dbReference>
<dbReference type="PANTHER" id="PTHR43718:SF2">
    <property type="entry name" value="LON PROTEASE HOMOLOG, MITOCHONDRIAL"/>
    <property type="match status" value="1"/>
</dbReference>
<dbReference type="OrthoDB" id="2411602at2759"/>
<sequence length="561" mass="65015">MHKEDVIINNRELIIKKGLADDTYHSYQKIVNWTQDDTLLTTKLFGKIFGGIKKMVERLRDYPYYFSALQRINQFLTQPERDDIQKNLLIPEPITSISFRQVKQGKVNRLIGQNGSGKSTRILLTMVDLNNLFATSADKEIFIFDEADNALDTNRRQEFRKKITALSKKKLVILEFDSLRGHQKVKIDNYDTTKTSESEGYLLIVPNLTIATNKTTRIKTAEYSRRGVLAKVTLNIPNQVGPEAFINSCREVRIQGLERTKLVDVKKEQGILWGKYEILLEKKLTEEKLSQLAEKLLRYLSVILEKVKIPAEKLPTMSIKKNEIGGFLDFITQHSPEIDNLIKWGVLVSDNVEERLDLLIDLLDKKKIDKKVETEIRDRLKNQYEKNYLQEKLRTIKRKLAEIENSEGDKKNTIKNEPQDYLEQLEKGSYPERVKKVAREEINRYEMMQPYSSEAKPLRFNRYQGKNYRIFGRKTSLGRSIADALGLKFAHISVAGMRDVAEIKGHRRTYIGSMPGRIIQSVKKVGVENFVFLIDEIDKISYDRRTNPIDALLEVLDPNQN</sequence>
<dbReference type="GO" id="GO:0004252">
    <property type="term" value="F:serine-type endopeptidase activity"/>
    <property type="evidence" value="ECO:0007669"/>
    <property type="project" value="InterPro"/>
</dbReference>
<dbReference type="SUPFAM" id="SSF52540">
    <property type="entry name" value="P-loop containing nucleoside triphosphate hydrolases"/>
    <property type="match status" value="2"/>
</dbReference>
<dbReference type="EMBL" id="CAJVPZ010004908">
    <property type="protein sequence ID" value="CAG8553286.1"/>
    <property type="molecule type" value="Genomic_DNA"/>
</dbReference>
<dbReference type="GO" id="GO:0005524">
    <property type="term" value="F:ATP binding"/>
    <property type="evidence" value="ECO:0007669"/>
    <property type="project" value="InterPro"/>
</dbReference>
<protein>
    <submittedName>
        <fullName evidence="2">13748_t:CDS:1</fullName>
    </submittedName>
</protein>
<dbReference type="SMART" id="SM00464">
    <property type="entry name" value="LON"/>
    <property type="match status" value="1"/>
</dbReference>
<name>A0A9N9B6Y1_9GLOM</name>
<dbReference type="Proteomes" id="UP000789396">
    <property type="component" value="Unassembled WGS sequence"/>
</dbReference>
<proteinExistence type="predicted"/>
<dbReference type="PANTHER" id="PTHR43718">
    <property type="entry name" value="LON PROTEASE"/>
    <property type="match status" value="1"/>
</dbReference>
<dbReference type="InterPro" id="IPR027417">
    <property type="entry name" value="P-loop_NTPase"/>
</dbReference>
<dbReference type="Gene3D" id="3.40.50.300">
    <property type="entry name" value="P-loop containing nucleotide triphosphate hydrolases"/>
    <property type="match status" value="1"/>
</dbReference>
<gene>
    <name evidence="2" type="ORF">RFULGI_LOCUS4741</name>
</gene>
<evidence type="ECO:0000313" key="3">
    <source>
        <dbReference type="Proteomes" id="UP000789396"/>
    </source>
</evidence>
<organism evidence="2 3">
    <name type="scientific">Racocetra fulgida</name>
    <dbReference type="NCBI Taxonomy" id="60492"/>
    <lineage>
        <taxon>Eukaryota</taxon>
        <taxon>Fungi</taxon>
        <taxon>Fungi incertae sedis</taxon>
        <taxon>Mucoromycota</taxon>
        <taxon>Glomeromycotina</taxon>
        <taxon>Glomeromycetes</taxon>
        <taxon>Diversisporales</taxon>
        <taxon>Gigasporaceae</taxon>
        <taxon>Racocetra</taxon>
    </lineage>
</organism>
<dbReference type="GO" id="GO:0016887">
    <property type="term" value="F:ATP hydrolysis activity"/>
    <property type="evidence" value="ECO:0007669"/>
    <property type="project" value="InterPro"/>
</dbReference>
<dbReference type="AlphaFoldDB" id="A0A9N9B6Y1"/>
<accession>A0A9N9B6Y1</accession>
<dbReference type="InterPro" id="IPR003959">
    <property type="entry name" value="ATPase_AAA_core"/>
</dbReference>